<dbReference type="EMBL" id="FXTN01000002">
    <property type="protein sequence ID" value="SMO43989.1"/>
    <property type="molecule type" value="Genomic_DNA"/>
</dbReference>
<dbReference type="RefSeq" id="WP_142526816.1">
    <property type="nucleotide sequence ID" value="NZ_CBCSJO010000003.1"/>
</dbReference>
<gene>
    <name evidence="1" type="ORF">SAMN06265348_102121</name>
</gene>
<name>A0A521BA79_9SPHI</name>
<dbReference type="OrthoDB" id="773194at2"/>
<accession>A0A521BA79</accession>
<protein>
    <submittedName>
        <fullName evidence="1">Uncharacterized protein</fullName>
    </submittedName>
</protein>
<sequence length="89" mass="10086">MDTQESSHQFSKLDQIIGAYADITADMILNKNLDKHLKEIEEDLLFLNHCIEKRGKEGGSTMMLSQIAQELGNLRNLLHLKLQVNSSDC</sequence>
<organism evidence="1 2">
    <name type="scientific">Pedobacter westerhofensis</name>
    <dbReference type="NCBI Taxonomy" id="425512"/>
    <lineage>
        <taxon>Bacteria</taxon>
        <taxon>Pseudomonadati</taxon>
        <taxon>Bacteroidota</taxon>
        <taxon>Sphingobacteriia</taxon>
        <taxon>Sphingobacteriales</taxon>
        <taxon>Sphingobacteriaceae</taxon>
        <taxon>Pedobacter</taxon>
    </lineage>
</organism>
<evidence type="ECO:0000313" key="2">
    <source>
        <dbReference type="Proteomes" id="UP000320300"/>
    </source>
</evidence>
<dbReference type="Proteomes" id="UP000320300">
    <property type="component" value="Unassembled WGS sequence"/>
</dbReference>
<proteinExistence type="predicted"/>
<keyword evidence="2" id="KW-1185">Reference proteome</keyword>
<dbReference type="AlphaFoldDB" id="A0A521BA79"/>
<reference evidence="1 2" key="1">
    <citation type="submission" date="2017-05" db="EMBL/GenBank/DDBJ databases">
        <authorList>
            <person name="Varghese N."/>
            <person name="Submissions S."/>
        </authorList>
    </citation>
    <scope>NUCLEOTIDE SEQUENCE [LARGE SCALE GENOMIC DNA]</scope>
    <source>
        <strain evidence="1 2">DSM 19036</strain>
    </source>
</reference>
<evidence type="ECO:0000313" key="1">
    <source>
        <dbReference type="EMBL" id="SMO43989.1"/>
    </source>
</evidence>